<dbReference type="GO" id="GO:0032259">
    <property type="term" value="P:methylation"/>
    <property type="evidence" value="ECO:0007669"/>
    <property type="project" value="UniProtKB-KW"/>
</dbReference>
<dbReference type="OrthoDB" id="8452307at2"/>
<dbReference type="SUPFAM" id="SSF51726">
    <property type="entry name" value="UROD/MetE-like"/>
    <property type="match status" value="1"/>
</dbReference>
<dbReference type="InterPro" id="IPR038071">
    <property type="entry name" value="UROD/MetE-like_sf"/>
</dbReference>
<keyword evidence="2" id="KW-0808">Transferase</keyword>
<accession>A0A1W1VAN5</accession>
<dbReference type="Proteomes" id="UP000192569">
    <property type="component" value="Chromosome I"/>
</dbReference>
<reference evidence="2 3" key="1">
    <citation type="submission" date="2017-04" db="EMBL/GenBank/DDBJ databases">
        <authorList>
            <person name="Afonso C.L."/>
            <person name="Miller P.J."/>
            <person name="Scott M.A."/>
            <person name="Spackman E."/>
            <person name="Goraichik I."/>
            <person name="Dimitrov K.M."/>
            <person name="Suarez D.L."/>
            <person name="Swayne D.E."/>
        </authorList>
    </citation>
    <scope>NUCLEOTIDE SEQUENCE [LARGE SCALE GENOMIC DNA]</scope>
    <source>
        <strain evidence="2 3">ToBE</strain>
    </source>
</reference>
<organism evidence="2 3">
    <name type="scientific">Thermanaeromonas toyohensis ToBE</name>
    <dbReference type="NCBI Taxonomy" id="698762"/>
    <lineage>
        <taxon>Bacteria</taxon>
        <taxon>Bacillati</taxon>
        <taxon>Bacillota</taxon>
        <taxon>Clostridia</taxon>
        <taxon>Neomoorellales</taxon>
        <taxon>Neomoorellaceae</taxon>
        <taxon>Thermanaeromonas</taxon>
    </lineage>
</organism>
<feature type="domain" description="Uroporphyrinogen decarboxylase (URO-D)" evidence="1">
    <location>
        <begin position="3"/>
        <end position="332"/>
    </location>
</feature>
<name>A0A1W1VAN5_9FIRM</name>
<dbReference type="GO" id="GO:0008168">
    <property type="term" value="F:methyltransferase activity"/>
    <property type="evidence" value="ECO:0007669"/>
    <property type="project" value="UniProtKB-KW"/>
</dbReference>
<dbReference type="Gene3D" id="3.20.20.210">
    <property type="match status" value="1"/>
</dbReference>
<dbReference type="PANTHER" id="PTHR47099:SF1">
    <property type="entry name" value="METHYLCOBAMIDE:COM METHYLTRANSFERASE MTBA"/>
    <property type="match status" value="1"/>
</dbReference>
<dbReference type="InterPro" id="IPR052024">
    <property type="entry name" value="Methanogen_methyltrans"/>
</dbReference>
<evidence type="ECO:0000313" key="3">
    <source>
        <dbReference type="Proteomes" id="UP000192569"/>
    </source>
</evidence>
<evidence type="ECO:0000313" key="2">
    <source>
        <dbReference type="EMBL" id="SMB90537.1"/>
    </source>
</evidence>
<dbReference type="STRING" id="698762.SAMN00808754_0301"/>
<dbReference type="EMBL" id="LT838272">
    <property type="protein sequence ID" value="SMB90537.1"/>
    <property type="molecule type" value="Genomic_DNA"/>
</dbReference>
<keyword evidence="3" id="KW-1185">Reference proteome</keyword>
<dbReference type="InterPro" id="IPR000257">
    <property type="entry name" value="Uroporphyrinogen_deCOase"/>
</dbReference>
<dbReference type="AlphaFoldDB" id="A0A1W1VAN5"/>
<proteinExistence type="predicted"/>
<dbReference type="GO" id="GO:0006779">
    <property type="term" value="P:porphyrin-containing compound biosynthetic process"/>
    <property type="evidence" value="ECO:0007669"/>
    <property type="project" value="InterPro"/>
</dbReference>
<evidence type="ECO:0000259" key="1">
    <source>
        <dbReference type="Pfam" id="PF01208"/>
    </source>
</evidence>
<dbReference type="GO" id="GO:0004853">
    <property type="term" value="F:uroporphyrinogen decarboxylase activity"/>
    <property type="evidence" value="ECO:0007669"/>
    <property type="project" value="InterPro"/>
</dbReference>
<protein>
    <submittedName>
        <fullName evidence="2">[methyl-Co(III) methanol-specific corrinoid protein]:coenzyme M methyltransferase</fullName>
    </submittedName>
</protein>
<dbReference type="RefSeq" id="WP_084663355.1">
    <property type="nucleotide sequence ID" value="NZ_LT838272.1"/>
</dbReference>
<dbReference type="Pfam" id="PF01208">
    <property type="entry name" value="URO-D"/>
    <property type="match status" value="1"/>
</dbReference>
<dbReference type="NCBIfam" id="NF004889">
    <property type="entry name" value="PRK06252.1"/>
    <property type="match status" value="1"/>
</dbReference>
<keyword evidence="2" id="KW-0489">Methyltransferase</keyword>
<dbReference type="PANTHER" id="PTHR47099">
    <property type="entry name" value="METHYLCOBAMIDE:COM METHYLTRANSFERASE MTBA"/>
    <property type="match status" value="1"/>
</dbReference>
<gene>
    <name evidence="2" type="ORF">SAMN00808754_0301</name>
</gene>
<sequence length="340" mass="38025">MDSRERLYKAMAREEIDRPPVICPGGMMSAATTETLNRVGIRCHTDPVAMAKLAELIHVFSGFENIGVPFCMTAEAEAFGCQVDLGSSEVEPRIKKYLDIKPRDIIDKPLPRPEDSGRLPVILEAIAILKKAYRDIPIIGNIIGPFSLVTSVFDPLLIFRMVYKNSRELLEVLDYITTFLLNFACTQVRKGADIITIADPAATGEILGLKNFEVFVKPFLRKIIQSLTDLRVPVILHICGDARRLIRELVHLQASVLSFDASVNLRMIKATYPEQVIMGNVSTLLLHRGSREGIRKVVKHLLRANVDIISPACGISLRTPVENLRVLTESIKYHRRITTS</sequence>